<reference evidence="3 4" key="1">
    <citation type="journal article" date="2024" name="Commun. Biol.">
        <title>Comparative genomic analysis of thermophilic fungi reveals convergent evolutionary adaptations and gene losses.</title>
        <authorList>
            <person name="Steindorff A.S."/>
            <person name="Aguilar-Pontes M.V."/>
            <person name="Robinson A.J."/>
            <person name="Andreopoulos B."/>
            <person name="LaButti K."/>
            <person name="Kuo A."/>
            <person name="Mondo S."/>
            <person name="Riley R."/>
            <person name="Otillar R."/>
            <person name="Haridas S."/>
            <person name="Lipzen A."/>
            <person name="Grimwood J."/>
            <person name="Schmutz J."/>
            <person name="Clum A."/>
            <person name="Reid I.D."/>
            <person name="Moisan M.C."/>
            <person name="Butler G."/>
            <person name="Nguyen T.T.M."/>
            <person name="Dewar K."/>
            <person name="Conant G."/>
            <person name="Drula E."/>
            <person name="Henrissat B."/>
            <person name="Hansel C."/>
            <person name="Singer S."/>
            <person name="Hutchinson M.I."/>
            <person name="de Vries R.P."/>
            <person name="Natvig D.O."/>
            <person name="Powell A.J."/>
            <person name="Tsang A."/>
            <person name="Grigoriev I.V."/>
        </authorList>
    </citation>
    <scope>NUCLEOTIDE SEQUENCE [LARGE SCALE GENOMIC DNA]</scope>
    <source>
        <strain evidence="3 4">CBS 494.80</strain>
    </source>
</reference>
<gene>
    <name evidence="3" type="ORF">VTL71DRAFT_1412</name>
</gene>
<organism evidence="3 4">
    <name type="scientific">Oculimacula yallundae</name>
    <dbReference type="NCBI Taxonomy" id="86028"/>
    <lineage>
        <taxon>Eukaryota</taxon>
        <taxon>Fungi</taxon>
        <taxon>Dikarya</taxon>
        <taxon>Ascomycota</taxon>
        <taxon>Pezizomycotina</taxon>
        <taxon>Leotiomycetes</taxon>
        <taxon>Helotiales</taxon>
        <taxon>Ploettnerulaceae</taxon>
        <taxon>Oculimacula</taxon>
    </lineage>
</organism>
<keyword evidence="4" id="KW-1185">Reference proteome</keyword>
<accession>A0ABR4CAL4</accession>
<feature type="region of interest" description="Disordered" evidence="1">
    <location>
        <begin position="1"/>
        <end position="21"/>
    </location>
</feature>
<evidence type="ECO:0000313" key="4">
    <source>
        <dbReference type="Proteomes" id="UP001595075"/>
    </source>
</evidence>
<name>A0ABR4CAL4_9HELO</name>
<comment type="caution">
    <text evidence="3">The sequence shown here is derived from an EMBL/GenBank/DDBJ whole genome shotgun (WGS) entry which is preliminary data.</text>
</comment>
<dbReference type="InterPro" id="IPR045518">
    <property type="entry name" value="2EXR"/>
</dbReference>
<evidence type="ECO:0000313" key="3">
    <source>
        <dbReference type="EMBL" id="KAL2066988.1"/>
    </source>
</evidence>
<dbReference type="EMBL" id="JAZHXI010000010">
    <property type="protein sequence ID" value="KAL2066988.1"/>
    <property type="molecule type" value="Genomic_DNA"/>
</dbReference>
<sequence length="545" mass="61143">MSSEDNTLDSADSTDRVMSNGTYDEYHYPELRMVMADTTQREPDHAPTRSIMAGQGYNLAFIAGMRYATVAMRHGLNQPPASLPHAEFDMIVAFPGGPELDAAARPRTSWGNNVYATLTNVNLDHAYPLQDTHWNQTIPQMGTGERVGFTPSNDFGFGSGTGSTALATYNGPTTGTPYSSQDGEFHLRPASSSHDLEPYQESSEMELSSNDYATLSFDSGANPQFPQTDWNMDYSIASPADMGVSSGLPSDMSVSVQDLSDYYAQARFHMGDEAEEIAANPIGWSAFSRGPDTFDLFPKLPLELRTMIFVEAVNEKGFVNFHMKKTLSIYRDSQRKGPLIEEVTRVEYKRKWNYHYHSTTGEPPSPIMFVCKDALAAFKLTKPNTIKWMTKGNPIHFNADSDHIRMDKLSLYQIHHWNVNAREPGGWKKQFLGLDSVKSFYLTRSSLEFNLDDAVVDYVCAVDKVEEKRPNEEKALDTYDDEVLDARTFELLRMRRSSRFVDKFLGKFVIYLQDKGINVWMEDENGVAQLQVQRVNNGAAATPAA</sequence>
<dbReference type="Proteomes" id="UP001595075">
    <property type="component" value="Unassembled WGS sequence"/>
</dbReference>
<protein>
    <recommendedName>
        <fullName evidence="2">2EXR domain-containing protein</fullName>
    </recommendedName>
</protein>
<evidence type="ECO:0000259" key="2">
    <source>
        <dbReference type="Pfam" id="PF20150"/>
    </source>
</evidence>
<proteinExistence type="predicted"/>
<dbReference type="Pfam" id="PF20150">
    <property type="entry name" value="2EXR"/>
    <property type="match status" value="1"/>
</dbReference>
<feature type="domain" description="2EXR" evidence="2">
    <location>
        <begin position="294"/>
        <end position="404"/>
    </location>
</feature>
<evidence type="ECO:0000256" key="1">
    <source>
        <dbReference type="SAM" id="MobiDB-lite"/>
    </source>
</evidence>